<reference evidence="1 2" key="1">
    <citation type="submission" date="2017-03" db="EMBL/GenBank/DDBJ databases">
        <title>Genomes of endolithic fungi from Antarctica.</title>
        <authorList>
            <person name="Coleine C."/>
            <person name="Masonjones S."/>
            <person name="Stajich J.E."/>
        </authorList>
    </citation>
    <scope>NUCLEOTIDE SEQUENCE [LARGE SCALE GENOMIC DNA]</scope>
    <source>
        <strain evidence="1 2">CCFEE 5184</strain>
    </source>
</reference>
<keyword evidence="2" id="KW-1185">Reference proteome</keyword>
<accession>A0A4U0XR20</accession>
<evidence type="ECO:0000313" key="2">
    <source>
        <dbReference type="Proteomes" id="UP000309340"/>
    </source>
</evidence>
<dbReference type="Proteomes" id="UP000309340">
    <property type="component" value="Unassembled WGS sequence"/>
</dbReference>
<gene>
    <name evidence="1" type="ORF">B0A55_03237</name>
</gene>
<proteinExistence type="predicted"/>
<organism evidence="1 2">
    <name type="scientific">Friedmanniomyces simplex</name>
    <dbReference type="NCBI Taxonomy" id="329884"/>
    <lineage>
        <taxon>Eukaryota</taxon>
        <taxon>Fungi</taxon>
        <taxon>Dikarya</taxon>
        <taxon>Ascomycota</taxon>
        <taxon>Pezizomycotina</taxon>
        <taxon>Dothideomycetes</taxon>
        <taxon>Dothideomycetidae</taxon>
        <taxon>Mycosphaerellales</taxon>
        <taxon>Teratosphaeriaceae</taxon>
        <taxon>Friedmanniomyces</taxon>
    </lineage>
</organism>
<name>A0A4U0XR20_9PEZI</name>
<comment type="caution">
    <text evidence="1">The sequence shown here is derived from an EMBL/GenBank/DDBJ whole genome shotgun (WGS) entry which is preliminary data.</text>
</comment>
<dbReference type="AlphaFoldDB" id="A0A4U0XR20"/>
<sequence>MAAVTYPTAHHDGRQERRGKRARCLGNYGVALLRTNKTIYYEALFLLYAYNTFVFLEQKQLKTFGKRVKFGVPLIRTVAVVMPAMEYDDVLVSPPQHLKHFTSLRVLEWTLSGLIASLAYPSFRAKDILQPVRAFVMLAGGLADARRAQFNKIRFVTRTSVAKQARGKPGYETADQVLLAMKGELEKSLVRDEVLERLP</sequence>
<protein>
    <submittedName>
        <fullName evidence="1">Uncharacterized protein</fullName>
    </submittedName>
</protein>
<dbReference type="EMBL" id="NAJQ01000139">
    <property type="protein sequence ID" value="TKA77395.1"/>
    <property type="molecule type" value="Genomic_DNA"/>
</dbReference>
<evidence type="ECO:0000313" key="1">
    <source>
        <dbReference type="EMBL" id="TKA77395.1"/>
    </source>
</evidence>